<dbReference type="GO" id="GO:0008236">
    <property type="term" value="F:serine-type peptidase activity"/>
    <property type="evidence" value="ECO:0007669"/>
    <property type="project" value="UniProtKB-KW"/>
</dbReference>
<protein>
    <submittedName>
        <fullName evidence="9">LD-carboxypeptidase</fullName>
    </submittedName>
</protein>
<comment type="similarity">
    <text evidence="1">Belongs to the peptidase S66 family.</text>
</comment>
<evidence type="ECO:0000256" key="5">
    <source>
        <dbReference type="ARBA" id="ARBA00022825"/>
    </source>
</evidence>
<dbReference type="InterPro" id="IPR040921">
    <property type="entry name" value="Peptidase_S66C"/>
</dbReference>
<keyword evidence="3" id="KW-0645">Protease</keyword>
<dbReference type="Gene3D" id="3.40.50.10740">
    <property type="entry name" value="Class I glutamine amidotransferase-like"/>
    <property type="match status" value="1"/>
</dbReference>
<feature type="active site" description="Charge relay system" evidence="6">
    <location>
        <position position="217"/>
    </location>
</feature>
<dbReference type="AlphaFoldDB" id="A0A345T225"/>
<dbReference type="Pfam" id="PF02016">
    <property type="entry name" value="Peptidase_S66"/>
    <property type="match status" value="1"/>
</dbReference>
<dbReference type="Gene3D" id="3.50.30.60">
    <property type="entry name" value="LD-carboxypeptidase A C-terminal domain-like"/>
    <property type="match status" value="1"/>
</dbReference>
<accession>A0A345T225</accession>
<keyword evidence="4" id="KW-0378">Hydrolase</keyword>
<dbReference type="InterPro" id="IPR040449">
    <property type="entry name" value="Peptidase_S66_N"/>
</dbReference>
<evidence type="ECO:0000259" key="7">
    <source>
        <dbReference type="Pfam" id="PF02016"/>
    </source>
</evidence>
<dbReference type="InterPro" id="IPR029062">
    <property type="entry name" value="Class_I_gatase-like"/>
</dbReference>
<dbReference type="InterPro" id="IPR027461">
    <property type="entry name" value="Carboxypeptidase_A_C_sf"/>
</dbReference>
<dbReference type="RefSeq" id="WP_111490366.1">
    <property type="nucleotide sequence ID" value="NZ_CP031264.1"/>
</dbReference>
<reference evidence="10" key="1">
    <citation type="submission" date="2018-07" db="EMBL/GenBank/DDBJ databases">
        <title>Streptacidiphilus bronchialis DSM 106435 chromosome.</title>
        <authorList>
            <person name="Batra D."/>
            <person name="Gulvik C.A."/>
        </authorList>
    </citation>
    <scope>NUCLEOTIDE SEQUENCE [LARGE SCALE GENOMIC DNA]</scope>
    <source>
        <strain evidence="10">DSM 106435</strain>
    </source>
</reference>
<dbReference type="PANTHER" id="PTHR30237">
    <property type="entry name" value="MURAMOYLTETRAPEPTIDE CARBOXYPEPTIDASE"/>
    <property type="match status" value="1"/>
</dbReference>
<evidence type="ECO:0000256" key="1">
    <source>
        <dbReference type="ARBA" id="ARBA00010233"/>
    </source>
</evidence>
<dbReference type="InterPro" id="IPR027478">
    <property type="entry name" value="LdcA_N"/>
</dbReference>
<keyword evidence="5" id="KW-0720">Serine protease</keyword>
<dbReference type="OrthoDB" id="9807329at2"/>
<keyword evidence="10" id="KW-1185">Reference proteome</keyword>
<evidence type="ECO:0000256" key="3">
    <source>
        <dbReference type="ARBA" id="ARBA00022670"/>
    </source>
</evidence>
<sequence>MNRPVRPLVRPRRLVPGDRVAVVAPSGTVPADRLELGCGILRSWGLEVEVAPQVPASEPTLRYLAGADADRARDLERAWLDPGIAAVVCARGGYGVQRMVDLLDWEAMRAVPPKAFIGYSDITVLHEAFAVRLGLATLHGPMAASLTFVKDVPTAEHLRRTLLEPDTVRTLTSATAGTLLPGRAHGITAGGCLSLLAAERGTPHARPSFAGAILLLEDVGEDLYRLDRLLTQLLRSGALDGVAGIALGSWAECRPADRIRDLMLDRLGPLGVPVVWELGFGHGPTTLTVPLGVPAVLDADAATLTLDVPALAG</sequence>
<feature type="active site" description="Nucleophile" evidence="6">
    <location>
        <position position="120"/>
    </location>
</feature>
<dbReference type="KEGG" id="stri:C7M71_024135"/>
<keyword evidence="2 9" id="KW-0121">Carboxypeptidase</keyword>
<evidence type="ECO:0000256" key="4">
    <source>
        <dbReference type="ARBA" id="ARBA00022801"/>
    </source>
</evidence>
<dbReference type="InterPro" id="IPR003507">
    <property type="entry name" value="S66_fam"/>
</dbReference>
<dbReference type="SUPFAM" id="SSF141986">
    <property type="entry name" value="LD-carboxypeptidase A C-terminal domain-like"/>
    <property type="match status" value="1"/>
</dbReference>
<feature type="domain" description="LD-carboxypeptidase N-terminal" evidence="7">
    <location>
        <begin position="20"/>
        <end position="140"/>
    </location>
</feature>
<evidence type="ECO:0000259" key="8">
    <source>
        <dbReference type="Pfam" id="PF17676"/>
    </source>
</evidence>
<evidence type="ECO:0000313" key="10">
    <source>
        <dbReference type="Proteomes" id="UP000249340"/>
    </source>
</evidence>
<dbReference type="Pfam" id="PF17676">
    <property type="entry name" value="Peptidase_S66C"/>
    <property type="match status" value="1"/>
</dbReference>
<dbReference type="CDD" id="cd07025">
    <property type="entry name" value="Peptidase_S66"/>
    <property type="match status" value="1"/>
</dbReference>
<gene>
    <name evidence="9" type="ORF">C7M71_024135</name>
</gene>
<dbReference type="Proteomes" id="UP000249340">
    <property type="component" value="Chromosome"/>
</dbReference>
<feature type="active site" description="Charge relay system" evidence="6">
    <location>
        <position position="282"/>
    </location>
</feature>
<evidence type="ECO:0000256" key="2">
    <source>
        <dbReference type="ARBA" id="ARBA00022645"/>
    </source>
</evidence>
<dbReference type="SUPFAM" id="SSF52317">
    <property type="entry name" value="Class I glutamine amidotransferase-like"/>
    <property type="match status" value="1"/>
</dbReference>
<evidence type="ECO:0000256" key="6">
    <source>
        <dbReference type="PIRSR" id="PIRSR028757-1"/>
    </source>
</evidence>
<organism evidence="9 10">
    <name type="scientific">Peterkaempfera bronchialis</name>
    <dbReference type="NCBI Taxonomy" id="2126346"/>
    <lineage>
        <taxon>Bacteria</taxon>
        <taxon>Bacillati</taxon>
        <taxon>Actinomycetota</taxon>
        <taxon>Actinomycetes</taxon>
        <taxon>Kitasatosporales</taxon>
        <taxon>Streptomycetaceae</taxon>
        <taxon>Peterkaempfera</taxon>
    </lineage>
</organism>
<proteinExistence type="inferred from homology"/>
<evidence type="ECO:0000313" key="9">
    <source>
        <dbReference type="EMBL" id="AXI80030.1"/>
    </source>
</evidence>
<feature type="domain" description="LD-carboxypeptidase C-terminal" evidence="8">
    <location>
        <begin position="186"/>
        <end position="296"/>
    </location>
</feature>
<dbReference type="GO" id="GO:0006508">
    <property type="term" value="P:proteolysis"/>
    <property type="evidence" value="ECO:0007669"/>
    <property type="project" value="UniProtKB-KW"/>
</dbReference>
<dbReference type="PIRSF" id="PIRSF028757">
    <property type="entry name" value="LD-carboxypeptidase"/>
    <property type="match status" value="1"/>
</dbReference>
<dbReference type="PANTHER" id="PTHR30237:SF2">
    <property type="entry name" value="MUREIN TETRAPEPTIDE CARBOXYPEPTIDASE"/>
    <property type="match status" value="1"/>
</dbReference>
<name>A0A345T225_9ACTN</name>
<dbReference type="EMBL" id="CP031264">
    <property type="protein sequence ID" value="AXI80030.1"/>
    <property type="molecule type" value="Genomic_DNA"/>
</dbReference>
<dbReference type="GO" id="GO:0004180">
    <property type="term" value="F:carboxypeptidase activity"/>
    <property type="evidence" value="ECO:0007669"/>
    <property type="project" value="UniProtKB-KW"/>
</dbReference>